<dbReference type="AlphaFoldDB" id="S3V124"/>
<proteinExistence type="predicted"/>
<reference evidence="1" key="1">
    <citation type="submission" date="2013-04" db="EMBL/GenBank/DDBJ databases">
        <authorList>
            <person name="Harkins D.M."/>
            <person name="Durkin A.S."/>
            <person name="Selengut J.D."/>
            <person name="Sanka R."/>
            <person name="DePew J."/>
            <person name="Purushe J."/>
            <person name="Ahmed A."/>
            <person name="van der Linden H."/>
            <person name="Goris M.G.A."/>
            <person name="Hartskeerl R.A."/>
            <person name="Vinetz J.M."/>
            <person name="Sutton G.G."/>
            <person name="Nelson W.C."/>
            <person name="Fouts D.E."/>
        </authorList>
    </citation>
    <scope>NUCLEOTIDE SEQUENCE [LARGE SCALE GENOMIC DNA]</scope>
    <source>
        <strain evidence="1">BUT 6</strain>
    </source>
</reference>
<evidence type="ECO:0000313" key="2">
    <source>
        <dbReference type="Proteomes" id="UP000014540"/>
    </source>
</evidence>
<gene>
    <name evidence="1" type="ORF">LEP1GSC058_2634</name>
</gene>
<dbReference type="Proteomes" id="UP000014540">
    <property type="component" value="Unassembled WGS sequence"/>
</dbReference>
<name>S3V124_9LEPT</name>
<organism evidence="1 2">
    <name type="scientific">Leptospira fainei serovar Hurstbridge str. BUT 6</name>
    <dbReference type="NCBI Taxonomy" id="1193011"/>
    <lineage>
        <taxon>Bacteria</taxon>
        <taxon>Pseudomonadati</taxon>
        <taxon>Spirochaetota</taxon>
        <taxon>Spirochaetia</taxon>
        <taxon>Leptospirales</taxon>
        <taxon>Leptospiraceae</taxon>
        <taxon>Leptospira</taxon>
    </lineage>
</organism>
<sequence>MEPAIEFENYLSGFYKRINGSNFFQVDVFTVFFIVAEL</sequence>
<accession>S3V124</accession>
<dbReference type="EMBL" id="AKWZ02000010">
    <property type="protein sequence ID" value="EPG74324.1"/>
    <property type="molecule type" value="Genomic_DNA"/>
</dbReference>
<keyword evidence="2" id="KW-1185">Reference proteome</keyword>
<dbReference type="STRING" id="1193011.LEP1GSC058_2634"/>
<protein>
    <submittedName>
        <fullName evidence="1">Uncharacterized protein</fullName>
    </submittedName>
</protein>
<evidence type="ECO:0000313" key="1">
    <source>
        <dbReference type="EMBL" id="EPG74324.1"/>
    </source>
</evidence>
<comment type="caution">
    <text evidence="1">The sequence shown here is derived from an EMBL/GenBank/DDBJ whole genome shotgun (WGS) entry which is preliminary data.</text>
</comment>